<dbReference type="Proteomes" id="UP000199063">
    <property type="component" value="Unassembled WGS sequence"/>
</dbReference>
<dbReference type="GO" id="GO:0003700">
    <property type="term" value="F:DNA-binding transcription factor activity"/>
    <property type="evidence" value="ECO:0007669"/>
    <property type="project" value="TreeGrafter"/>
</dbReference>
<dbReference type="SUPFAM" id="SSF51206">
    <property type="entry name" value="cAMP-binding domain-like"/>
    <property type="match status" value="1"/>
</dbReference>
<dbReference type="Pfam" id="PF00027">
    <property type="entry name" value="cNMP_binding"/>
    <property type="match status" value="1"/>
</dbReference>
<dbReference type="PANTHER" id="PTHR24567:SF74">
    <property type="entry name" value="HTH-TYPE TRANSCRIPTIONAL REGULATOR ARCR"/>
    <property type="match status" value="1"/>
</dbReference>
<dbReference type="InterPro" id="IPR000595">
    <property type="entry name" value="cNMP-bd_dom"/>
</dbReference>
<evidence type="ECO:0000256" key="2">
    <source>
        <dbReference type="ARBA" id="ARBA00023125"/>
    </source>
</evidence>
<evidence type="ECO:0000256" key="3">
    <source>
        <dbReference type="ARBA" id="ARBA00023163"/>
    </source>
</evidence>
<feature type="domain" description="HTH crp-type" evidence="5">
    <location>
        <begin position="136"/>
        <end position="210"/>
    </location>
</feature>
<dbReference type="SUPFAM" id="SSF46785">
    <property type="entry name" value="Winged helix' DNA-binding domain"/>
    <property type="match status" value="1"/>
</dbReference>
<evidence type="ECO:0000313" key="7">
    <source>
        <dbReference type="Proteomes" id="UP000199063"/>
    </source>
</evidence>
<dbReference type="CDD" id="cd00038">
    <property type="entry name" value="CAP_ED"/>
    <property type="match status" value="1"/>
</dbReference>
<dbReference type="Pfam" id="PF13545">
    <property type="entry name" value="HTH_Crp_2"/>
    <property type="match status" value="1"/>
</dbReference>
<dbReference type="PROSITE" id="PS51063">
    <property type="entry name" value="HTH_CRP_2"/>
    <property type="match status" value="1"/>
</dbReference>
<accession>A0A1H0B790</accession>
<dbReference type="InterPro" id="IPR018490">
    <property type="entry name" value="cNMP-bd_dom_sf"/>
</dbReference>
<dbReference type="SMART" id="SM00419">
    <property type="entry name" value="HTH_CRP"/>
    <property type="match status" value="1"/>
</dbReference>
<dbReference type="PANTHER" id="PTHR24567">
    <property type="entry name" value="CRP FAMILY TRANSCRIPTIONAL REGULATORY PROTEIN"/>
    <property type="match status" value="1"/>
</dbReference>
<keyword evidence="7" id="KW-1185">Reference proteome</keyword>
<dbReference type="AlphaFoldDB" id="A0A1H0B790"/>
<dbReference type="Gene3D" id="2.60.120.10">
    <property type="entry name" value="Jelly Rolls"/>
    <property type="match status" value="1"/>
</dbReference>
<sequence>MRQLPFTQGELTLMHEAGRERSWRRGEALLTEGSSPDDVILIGAGLVKVVRQSPNGYTSVLAVRGPGELLGELSCLDGRPRSASAVAMQPVTGVSVLAGRFLRLLEEHGGLALAVLRTVAGRLRDADRRRADQGAYAAGVRVARVLVELAVSHGVPVPDPAGALAVAVTQKDLAGAAGTSRESVVRILRDLHDEGLVTTVRGRLLVTDPDGLARWGSD</sequence>
<dbReference type="GO" id="GO:0003677">
    <property type="term" value="F:DNA binding"/>
    <property type="evidence" value="ECO:0007669"/>
    <property type="project" value="UniProtKB-KW"/>
</dbReference>
<protein>
    <submittedName>
        <fullName evidence="6">cAMP-binding domain of CRP or a regulatory subunit of cAMP-dependent protein kinases</fullName>
    </submittedName>
</protein>
<evidence type="ECO:0000313" key="6">
    <source>
        <dbReference type="EMBL" id="SDN41213.1"/>
    </source>
</evidence>
<keyword evidence="2" id="KW-0238">DNA-binding</keyword>
<organism evidence="6 7">
    <name type="scientific">Streptomyces wuyuanensis</name>
    <dbReference type="NCBI Taxonomy" id="1196353"/>
    <lineage>
        <taxon>Bacteria</taxon>
        <taxon>Bacillati</taxon>
        <taxon>Actinomycetota</taxon>
        <taxon>Actinomycetes</taxon>
        <taxon>Kitasatosporales</taxon>
        <taxon>Streptomycetaceae</taxon>
        <taxon>Streptomyces</taxon>
    </lineage>
</organism>
<evidence type="ECO:0000259" key="5">
    <source>
        <dbReference type="PROSITE" id="PS51063"/>
    </source>
</evidence>
<dbReference type="InterPro" id="IPR036388">
    <property type="entry name" value="WH-like_DNA-bd_sf"/>
</dbReference>
<keyword evidence="3" id="KW-0804">Transcription</keyword>
<name>A0A1H0B790_9ACTN</name>
<dbReference type="InterPro" id="IPR014710">
    <property type="entry name" value="RmlC-like_jellyroll"/>
</dbReference>
<dbReference type="InterPro" id="IPR036390">
    <property type="entry name" value="WH_DNA-bd_sf"/>
</dbReference>
<dbReference type="GeneID" id="40833376"/>
<dbReference type="GO" id="GO:0005829">
    <property type="term" value="C:cytosol"/>
    <property type="evidence" value="ECO:0007669"/>
    <property type="project" value="TreeGrafter"/>
</dbReference>
<dbReference type="RefSeq" id="WP_244529767.1">
    <property type="nucleotide sequence ID" value="NZ_FNHI01000026.1"/>
</dbReference>
<feature type="domain" description="Cyclic nucleotide-binding" evidence="4">
    <location>
        <begin position="10"/>
        <end position="105"/>
    </location>
</feature>
<keyword evidence="6" id="KW-0808">Transferase</keyword>
<evidence type="ECO:0000259" key="4">
    <source>
        <dbReference type="PROSITE" id="PS50042"/>
    </source>
</evidence>
<dbReference type="Gene3D" id="1.10.10.10">
    <property type="entry name" value="Winged helix-like DNA-binding domain superfamily/Winged helix DNA-binding domain"/>
    <property type="match status" value="1"/>
</dbReference>
<proteinExistence type="predicted"/>
<evidence type="ECO:0000256" key="1">
    <source>
        <dbReference type="ARBA" id="ARBA00023015"/>
    </source>
</evidence>
<keyword evidence="6" id="KW-0418">Kinase</keyword>
<dbReference type="GO" id="GO:0016301">
    <property type="term" value="F:kinase activity"/>
    <property type="evidence" value="ECO:0007669"/>
    <property type="project" value="UniProtKB-KW"/>
</dbReference>
<reference evidence="7" key="1">
    <citation type="submission" date="2016-10" db="EMBL/GenBank/DDBJ databases">
        <authorList>
            <person name="Varghese N."/>
            <person name="Submissions S."/>
        </authorList>
    </citation>
    <scope>NUCLEOTIDE SEQUENCE [LARGE SCALE GENOMIC DNA]</scope>
    <source>
        <strain evidence="7">CGMCC 4.7042</strain>
    </source>
</reference>
<dbReference type="STRING" id="1196353.SAMN05444921_12680"/>
<dbReference type="SMART" id="SM00100">
    <property type="entry name" value="cNMP"/>
    <property type="match status" value="1"/>
</dbReference>
<dbReference type="InterPro" id="IPR050397">
    <property type="entry name" value="Env_Response_Regulators"/>
</dbReference>
<keyword evidence="1" id="KW-0805">Transcription regulation</keyword>
<gene>
    <name evidence="6" type="ORF">SAMN05444921_12680</name>
</gene>
<dbReference type="EMBL" id="FNHI01000026">
    <property type="protein sequence ID" value="SDN41213.1"/>
    <property type="molecule type" value="Genomic_DNA"/>
</dbReference>
<dbReference type="InterPro" id="IPR012318">
    <property type="entry name" value="HTH_CRP"/>
</dbReference>
<dbReference type="PROSITE" id="PS50042">
    <property type="entry name" value="CNMP_BINDING_3"/>
    <property type="match status" value="1"/>
</dbReference>